<organism evidence="2 3">
    <name type="scientific">Marilutibacter maris</name>
    <dbReference type="NCBI Taxonomy" id="1605891"/>
    <lineage>
        <taxon>Bacteria</taxon>
        <taxon>Pseudomonadati</taxon>
        <taxon>Pseudomonadota</taxon>
        <taxon>Gammaproteobacteria</taxon>
        <taxon>Lysobacterales</taxon>
        <taxon>Lysobacteraceae</taxon>
        <taxon>Marilutibacter</taxon>
    </lineage>
</organism>
<keyword evidence="1" id="KW-0472">Membrane</keyword>
<proteinExistence type="predicted"/>
<protein>
    <recommendedName>
        <fullName evidence="4">Transmembrane protein</fullName>
    </recommendedName>
</protein>
<gene>
    <name evidence="2" type="ORF">C9I47_2222</name>
</gene>
<evidence type="ECO:0000313" key="3">
    <source>
        <dbReference type="Proteomes" id="UP000249447"/>
    </source>
</evidence>
<sequence>MIVPEYWAEARLKQRSRRRNVVVRRFGWSDDSPDAAQAHADARAQEAMERILAGEALRRREPKVPYNGAEGVPIREEIVQRHGRSIVSRNSYGALCLNTPDVLFADIDFSDRASGRLRAVVLCLLVVAAIAIGSVKQSLGWGVMATVIALMFGGALANLLYRLSARLRGGTENIARARIAAFVAARPDWHLRVYRTPAGLRVLVMHRRFDPTGDEAAALFEALGSDPMYARMCRRQHCFRARVSPKPWRIGIDRHMRPRPGTWPVSPERMPDRRRWIEGYERVARDHAACRFIEALGSIRTVDDEAGRVMALHDELCQAQRALPIA</sequence>
<evidence type="ECO:0008006" key="4">
    <source>
        <dbReference type="Google" id="ProtNLM"/>
    </source>
</evidence>
<keyword evidence="1" id="KW-0812">Transmembrane</keyword>
<dbReference type="AlphaFoldDB" id="A0A2U9T940"/>
<reference evidence="2 3" key="1">
    <citation type="submission" date="2018-05" db="EMBL/GenBank/DDBJ databases">
        <title>The complete genome of Lysobacter maris HZ9B, a marine bacterium antagonistic against terrestrial plant pathogens.</title>
        <authorList>
            <person name="Zhang X.-Q."/>
        </authorList>
    </citation>
    <scope>NUCLEOTIDE SEQUENCE [LARGE SCALE GENOMIC DNA]</scope>
    <source>
        <strain evidence="2 3">HZ9B</strain>
    </source>
</reference>
<evidence type="ECO:0000313" key="2">
    <source>
        <dbReference type="EMBL" id="AWV07905.1"/>
    </source>
</evidence>
<dbReference type="OrthoDB" id="877274at2"/>
<dbReference type="KEGG" id="lmb:C9I47_2222"/>
<feature type="transmembrane region" description="Helical" evidence="1">
    <location>
        <begin position="117"/>
        <end position="135"/>
    </location>
</feature>
<dbReference type="RefSeq" id="WP_111266973.1">
    <property type="nucleotide sequence ID" value="NZ_CP029843.1"/>
</dbReference>
<accession>A0A2U9T940</accession>
<dbReference type="EMBL" id="CP029843">
    <property type="protein sequence ID" value="AWV07905.1"/>
    <property type="molecule type" value="Genomic_DNA"/>
</dbReference>
<feature type="transmembrane region" description="Helical" evidence="1">
    <location>
        <begin position="141"/>
        <end position="161"/>
    </location>
</feature>
<name>A0A2U9T940_9GAMM</name>
<evidence type="ECO:0000256" key="1">
    <source>
        <dbReference type="SAM" id="Phobius"/>
    </source>
</evidence>
<keyword evidence="1" id="KW-1133">Transmembrane helix</keyword>
<keyword evidence="3" id="KW-1185">Reference proteome</keyword>
<dbReference type="Proteomes" id="UP000249447">
    <property type="component" value="Chromosome"/>
</dbReference>